<dbReference type="AlphaFoldDB" id="A0A2H9TIW5"/>
<comment type="caution">
    <text evidence="2">The sequence shown here is derived from an EMBL/GenBank/DDBJ whole genome shotgun (WGS) entry which is preliminary data.</text>
</comment>
<evidence type="ECO:0000313" key="2">
    <source>
        <dbReference type="EMBL" id="PJF17697.1"/>
    </source>
</evidence>
<organism evidence="2 3">
    <name type="scientific">Paramicrosporidium saccamoebae</name>
    <dbReference type="NCBI Taxonomy" id="1246581"/>
    <lineage>
        <taxon>Eukaryota</taxon>
        <taxon>Fungi</taxon>
        <taxon>Fungi incertae sedis</taxon>
        <taxon>Cryptomycota</taxon>
        <taxon>Cryptomycota incertae sedis</taxon>
        <taxon>Paramicrosporidium</taxon>
    </lineage>
</organism>
<name>A0A2H9TIW5_9FUNG</name>
<reference evidence="2 3" key="1">
    <citation type="submission" date="2016-10" db="EMBL/GenBank/DDBJ databases">
        <title>The genome of Paramicrosporidium saccamoebae is the missing link in understanding Cryptomycota and Microsporidia evolution.</title>
        <authorList>
            <person name="Quandt C.A."/>
            <person name="Beaudet D."/>
            <person name="Corsaro D."/>
            <person name="Michel R."/>
            <person name="Corradi N."/>
            <person name="James T."/>
        </authorList>
    </citation>
    <scope>NUCLEOTIDE SEQUENCE [LARGE SCALE GENOMIC DNA]</scope>
    <source>
        <strain evidence="2 3">KSL3</strain>
    </source>
</reference>
<feature type="transmembrane region" description="Helical" evidence="1">
    <location>
        <begin position="23"/>
        <end position="41"/>
    </location>
</feature>
<gene>
    <name evidence="2" type="ORF">PSACC_02498</name>
</gene>
<accession>A0A2H9TIW5</accession>
<dbReference type="EMBL" id="MTSL01000166">
    <property type="protein sequence ID" value="PJF17697.1"/>
    <property type="molecule type" value="Genomic_DNA"/>
</dbReference>
<dbReference type="Proteomes" id="UP000240830">
    <property type="component" value="Unassembled WGS sequence"/>
</dbReference>
<evidence type="ECO:0000256" key="1">
    <source>
        <dbReference type="SAM" id="Phobius"/>
    </source>
</evidence>
<sequence length="178" mass="20788">MSAAMSFISIVPPNERQGQWNPVWLMVPYVVLLAVLKYRAAHHRKIQKWRKLDSGTGIAGKFWMYLREIFHCEAKVPLISSPLVVELWNAFYCSIVWILFPKQVVLVYMWIRVLFILAQVVMTLGSSHPFGEAENFVYNGKRYRFVRGGPYYSRIQDEEQNNLYYPTIDNLGLLPPET</sequence>
<keyword evidence="1" id="KW-0472">Membrane</keyword>
<evidence type="ECO:0000313" key="3">
    <source>
        <dbReference type="Proteomes" id="UP000240830"/>
    </source>
</evidence>
<protein>
    <submittedName>
        <fullName evidence="2">Uncharacterized protein</fullName>
    </submittedName>
</protein>
<keyword evidence="1" id="KW-0812">Transmembrane</keyword>
<keyword evidence="3" id="KW-1185">Reference proteome</keyword>
<feature type="transmembrane region" description="Helical" evidence="1">
    <location>
        <begin position="106"/>
        <end position="125"/>
    </location>
</feature>
<keyword evidence="1" id="KW-1133">Transmembrane helix</keyword>
<proteinExistence type="predicted"/>